<dbReference type="Proteomes" id="UP001159363">
    <property type="component" value="Chromosome 8"/>
</dbReference>
<organism evidence="1 2">
    <name type="scientific">Dryococelus australis</name>
    <dbReference type="NCBI Taxonomy" id="614101"/>
    <lineage>
        <taxon>Eukaryota</taxon>
        <taxon>Metazoa</taxon>
        <taxon>Ecdysozoa</taxon>
        <taxon>Arthropoda</taxon>
        <taxon>Hexapoda</taxon>
        <taxon>Insecta</taxon>
        <taxon>Pterygota</taxon>
        <taxon>Neoptera</taxon>
        <taxon>Polyneoptera</taxon>
        <taxon>Phasmatodea</taxon>
        <taxon>Verophasmatodea</taxon>
        <taxon>Anareolatae</taxon>
        <taxon>Phasmatidae</taxon>
        <taxon>Eurycanthinae</taxon>
        <taxon>Dryococelus</taxon>
    </lineage>
</organism>
<sequence>MQQCIAKPEFATCGLSIDEVCFFERWLFHCTTQQLVGRRISTCSDGNTSTTVCGERVSWHRPRTSYWTLYTSSPFTDGPGVSQLPGERAATATRRCAAESTRGFKAPAPLL</sequence>
<reference evidence="1 2" key="1">
    <citation type="submission" date="2023-02" db="EMBL/GenBank/DDBJ databases">
        <title>LHISI_Scaffold_Assembly.</title>
        <authorList>
            <person name="Stuart O.P."/>
            <person name="Cleave R."/>
            <person name="Magrath M.J.L."/>
            <person name="Mikheyev A.S."/>
        </authorList>
    </citation>
    <scope>NUCLEOTIDE SEQUENCE [LARGE SCALE GENOMIC DNA]</scope>
    <source>
        <strain evidence="1">Daus_M_001</strain>
        <tissue evidence="1">Leg muscle</tissue>
    </source>
</reference>
<keyword evidence="2" id="KW-1185">Reference proteome</keyword>
<proteinExistence type="predicted"/>
<evidence type="ECO:0000313" key="2">
    <source>
        <dbReference type="Proteomes" id="UP001159363"/>
    </source>
</evidence>
<protein>
    <submittedName>
        <fullName evidence="1">Uncharacterized protein</fullName>
    </submittedName>
</protein>
<name>A0ABQ9GVN8_9NEOP</name>
<dbReference type="EMBL" id="JARBHB010000009">
    <property type="protein sequence ID" value="KAJ8876100.1"/>
    <property type="molecule type" value="Genomic_DNA"/>
</dbReference>
<accession>A0ABQ9GVN8</accession>
<evidence type="ECO:0000313" key="1">
    <source>
        <dbReference type="EMBL" id="KAJ8876100.1"/>
    </source>
</evidence>
<gene>
    <name evidence="1" type="ORF">PR048_024009</name>
</gene>
<comment type="caution">
    <text evidence="1">The sequence shown here is derived from an EMBL/GenBank/DDBJ whole genome shotgun (WGS) entry which is preliminary data.</text>
</comment>